<evidence type="ECO:0000256" key="1">
    <source>
        <dbReference type="SAM" id="MobiDB-lite"/>
    </source>
</evidence>
<dbReference type="EMBL" id="BAABHJ010000040">
    <property type="protein sequence ID" value="GAA4618740.1"/>
    <property type="molecule type" value="Genomic_DNA"/>
</dbReference>
<keyword evidence="2" id="KW-0732">Signal</keyword>
<comment type="caution">
    <text evidence="3">The sequence shown here is derived from an EMBL/GenBank/DDBJ whole genome shotgun (WGS) entry which is preliminary data.</text>
</comment>
<dbReference type="Proteomes" id="UP001500212">
    <property type="component" value="Unassembled WGS sequence"/>
</dbReference>
<accession>A0ABP8TXU9</accession>
<feature type="region of interest" description="Disordered" evidence="1">
    <location>
        <begin position="170"/>
        <end position="236"/>
    </location>
</feature>
<evidence type="ECO:0000256" key="2">
    <source>
        <dbReference type="SAM" id="SignalP"/>
    </source>
</evidence>
<feature type="signal peptide" evidence="2">
    <location>
        <begin position="1"/>
        <end position="23"/>
    </location>
</feature>
<feature type="compositionally biased region" description="Pro residues" evidence="1">
    <location>
        <begin position="215"/>
        <end position="226"/>
    </location>
</feature>
<feature type="chain" id="PRO_5045157059" evidence="2">
    <location>
        <begin position="24"/>
        <end position="236"/>
    </location>
</feature>
<evidence type="ECO:0000313" key="3">
    <source>
        <dbReference type="EMBL" id="GAA4618740.1"/>
    </source>
</evidence>
<dbReference type="RefSeq" id="WP_345366934.1">
    <property type="nucleotide sequence ID" value="NZ_BAABHJ010000040.1"/>
</dbReference>
<evidence type="ECO:0000313" key="4">
    <source>
        <dbReference type="Proteomes" id="UP001500212"/>
    </source>
</evidence>
<keyword evidence="4" id="KW-1185">Reference proteome</keyword>
<gene>
    <name evidence="3" type="ORF">GCM10023195_84440</name>
</gene>
<proteinExistence type="predicted"/>
<feature type="compositionally biased region" description="Polar residues" evidence="1">
    <location>
        <begin position="175"/>
        <end position="185"/>
    </location>
</feature>
<protein>
    <submittedName>
        <fullName evidence="3">Uncharacterized protein</fullName>
    </submittedName>
</protein>
<dbReference type="NCBIfam" id="NF040603">
    <property type="entry name" value="choice_anch_P"/>
    <property type="match status" value="1"/>
</dbReference>
<feature type="compositionally biased region" description="Pro residues" evidence="1">
    <location>
        <begin position="191"/>
        <end position="207"/>
    </location>
</feature>
<reference evidence="4" key="1">
    <citation type="journal article" date="2019" name="Int. J. Syst. Evol. Microbiol.">
        <title>The Global Catalogue of Microorganisms (GCM) 10K type strain sequencing project: providing services to taxonomists for standard genome sequencing and annotation.</title>
        <authorList>
            <consortium name="The Broad Institute Genomics Platform"/>
            <consortium name="The Broad Institute Genome Sequencing Center for Infectious Disease"/>
            <person name="Wu L."/>
            <person name="Ma J."/>
        </authorList>
    </citation>
    <scope>NUCLEOTIDE SEQUENCE [LARGE SCALE GENOMIC DNA]</scope>
    <source>
        <strain evidence="4">JCM 17938</strain>
    </source>
</reference>
<organism evidence="3 4">
    <name type="scientific">Actinoallomurus liliacearum</name>
    <dbReference type="NCBI Taxonomy" id="1080073"/>
    <lineage>
        <taxon>Bacteria</taxon>
        <taxon>Bacillati</taxon>
        <taxon>Actinomycetota</taxon>
        <taxon>Actinomycetes</taxon>
        <taxon>Streptosporangiales</taxon>
        <taxon>Thermomonosporaceae</taxon>
        <taxon>Actinoallomurus</taxon>
    </lineage>
</organism>
<sequence>MRLTRLSAAAAIAGALAAPLAMAGTASATTGTGSAYGLAATGLVAIPATPAVAATADKSLLHLPANPLIDVKVLHVTAKPAYARASVTDLSVAKAALTAHLVTATCDNGTARSHLAKASLAGHRLAADAAPNSALTIPVQGLGTASVTLNKQVRNADGTLTVTAIEATLPLGPGHTQTLSVSSATCAGPAENPPTQPPGNPPTPTPTPTATGSPVPAPPGQAPKPTPVTGDLPVTG</sequence>
<name>A0ABP8TXU9_9ACTN</name>